<sequence>MKFSICEELVATNAILGEKAHVFGFATLFSFYAMLGLAAPFEFLFFPSYEWKETMRGKSDRFLGREWQSVYWCWAREIA</sequence>
<proteinExistence type="predicted"/>
<dbReference type="Proteomes" id="UP001314170">
    <property type="component" value="Unassembled WGS sequence"/>
</dbReference>
<accession>A0AAV1QXM1</accession>
<reference evidence="2 3" key="1">
    <citation type="submission" date="2024-01" db="EMBL/GenBank/DDBJ databases">
        <authorList>
            <person name="Waweru B."/>
        </authorList>
    </citation>
    <scope>NUCLEOTIDE SEQUENCE [LARGE SCALE GENOMIC DNA]</scope>
</reference>
<organism evidence="2 3">
    <name type="scientific">Dovyalis caffra</name>
    <dbReference type="NCBI Taxonomy" id="77055"/>
    <lineage>
        <taxon>Eukaryota</taxon>
        <taxon>Viridiplantae</taxon>
        <taxon>Streptophyta</taxon>
        <taxon>Embryophyta</taxon>
        <taxon>Tracheophyta</taxon>
        <taxon>Spermatophyta</taxon>
        <taxon>Magnoliopsida</taxon>
        <taxon>eudicotyledons</taxon>
        <taxon>Gunneridae</taxon>
        <taxon>Pentapetalae</taxon>
        <taxon>rosids</taxon>
        <taxon>fabids</taxon>
        <taxon>Malpighiales</taxon>
        <taxon>Salicaceae</taxon>
        <taxon>Flacourtieae</taxon>
        <taxon>Dovyalis</taxon>
    </lineage>
</organism>
<keyword evidence="3" id="KW-1185">Reference proteome</keyword>
<gene>
    <name evidence="2" type="ORF">DCAF_LOCUS3198</name>
</gene>
<keyword evidence="1" id="KW-1133">Transmembrane helix</keyword>
<evidence type="ECO:0000313" key="3">
    <source>
        <dbReference type="Proteomes" id="UP001314170"/>
    </source>
</evidence>
<keyword evidence="1" id="KW-0472">Membrane</keyword>
<evidence type="ECO:0000256" key="1">
    <source>
        <dbReference type="SAM" id="Phobius"/>
    </source>
</evidence>
<dbReference type="AlphaFoldDB" id="A0AAV1QXM1"/>
<comment type="caution">
    <text evidence="2">The sequence shown here is derived from an EMBL/GenBank/DDBJ whole genome shotgun (WGS) entry which is preliminary data.</text>
</comment>
<protein>
    <submittedName>
        <fullName evidence="2">Uncharacterized protein</fullName>
    </submittedName>
</protein>
<feature type="transmembrane region" description="Helical" evidence="1">
    <location>
        <begin position="20"/>
        <end position="46"/>
    </location>
</feature>
<name>A0AAV1QXM1_9ROSI</name>
<evidence type="ECO:0000313" key="2">
    <source>
        <dbReference type="EMBL" id="CAK7325518.1"/>
    </source>
</evidence>
<dbReference type="EMBL" id="CAWUPB010000850">
    <property type="protein sequence ID" value="CAK7325518.1"/>
    <property type="molecule type" value="Genomic_DNA"/>
</dbReference>
<keyword evidence="1" id="KW-0812">Transmembrane</keyword>